<protein>
    <recommendedName>
        <fullName evidence="3">Pectin lyase</fullName>
    </recommendedName>
</protein>
<keyword evidence="2" id="KW-1185">Reference proteome</keyword>
<accession>A0ABR3TQU5</accession>
<dbReference type="InterPro" id="IPR011050">
    <property type="entry name" value="Pectin_lyase_fold/virulence"/>
</dbReference>
<name>A0ABR3TQU5_9PEZI</name>
<dbReference type="Proteomes" id="UP001521184">
    <property type="component" value="Unassembled WGS sequence"/>
</dbReference>
<evidence type="ECO:0000313" key="1">
    <source>
        <dbReference type="EMBL" id="KAL1642422.1"/>
    </source>
</evidence>
<gene>
    <name evidence="1" type="ORF">SLS58_005496</name>
</gene>
<evidence type="ECO:0008006" key="3">
    <source>
        <dbReference type="Google" id="ProtNLM"/>
    </source>
</evidence>
<reference evidence="1 2" key="1">
    <citation type="journal article" date="2023" name="Plant Dis.">
        <title>First Report of Diplodia intermedia Causing Canker and Dieback Diseases on Apple Trees in Canada.</title>
        <authorList>
            <person name="Ellouze W."/>
            <person name="Ilyukhin E."/>
            <person name="Sulman M."/>
            <person name="Ali S."/>
        </authorList>
    </citation>
    <scope>NUCLEOTIDE SEQUENCE [LARGE SCALE GENOMIC DNA]</scope>
    <source>
        <strain evidence="1 2">M45-28</strain>
    </source>
</reference>
<dbReference type="SUPFAM" id="SSF51126">
    <property type="entry name" value="Pectin lyase-like"/>
    <property type="match status" value="1"/>
</dbReference>
<dbReference type="Gene3D" id="2.160.20.10">
    <property type="entry name" value="Single-stranded right-handed beta-helix, Pectin lyase-like"/>
    <property type="match status" value="1"/>
</dbReference>
<dbReference type="EMBL" id="JAKEKT020000033">
    <property type="protein sequence ID" value="KAL1642422.1"/>
    <property type="molecule type" value="Genomic_DNA"/>
</dbReference>
<dbReference type="InterPro" id="IPR012334">
    <property type="entry name" value="Pectin_lyas_fold"/>
</dbReference>
<evidence type="ECO:0000313" key="2">
    <source>
        <dbReference type="Proteomes" id="UP001521184"/>
    </source>
</evidence>
<proteinExistence type="predicted"/>
<comment type="caution">
    <text evidence="1">The sequence shown here is derived from an EMBL/GenBank/DDBJ whole genome shotgun (WGS) entry which is preliminary data.</text>
</comment>
<organism evidence="1 2">
    <name type="scientific">Diplodia intermedia</name>
    <dbReference type="NCBI Taxonomy" id="856260"/>
    <lineage>
        <taxon>Eukaryota</taxon>
        <taxon>Fungi</taxon>
        <taxon>Dikarya</taxon>
        <taxon>Ascomycota</taxon>
        <taxon>Pezizomycotina</taxon>
        <taxon>Dothideomycetes</taxon>
        <taxon>Dothideomycetes incertae sedis</taxon>
        <taxon>Botryosphaeriales</taxon>
        <taxon>Botryosphaeriaceae</taxon>
        <taxon>Diplodia</taxon>
    </lineage>
</organism>
<sequence length="246" mass="26220">MSRSSIPKSYRVMQRGYSYVQFSATQIIFTTKLSTFLAGAATTTALGAHAQTATGSAEGFASGVTGGGDATVEPADIDELTSLLTGSEPQVIVLKQTSDYLESEGTATGTDCLNVGTDDACQIQIDTGSGCGDKDSTSITYYTAPKTPIDVASNKTIIGVGSVGVIRGKGLRFPDGASNIIVQNVAITDLNPKYVWVSFITGQTRNRNNPSLKRHRPGPERVRTFYKWLCSITVKYKGRVVNTKTQ</sequence>